<dbReference type="OrthoDB" id="9804110at2"/>
<accession>A0A151B1C3</accession>
<sequence length="134" mass="14073">MAPLKLEVITPERVTLKAEAESVIAPGVLGYLGVLPGHAPLITPLKAGVVTYRPEGGGEERLAVSGGFLEAGPEHVVILADTAEKADEIDVERARQAKARAEKRLRERPPGLDVARAEAALQRATARLKAAGAV</sequence>
<dbReference type="Gene3D" id="2.60.15.10">
    <property type="entry name" value="F0F1 ATP synthase delta/epsilon subunit, N-terminal"/>
    <property type="match status" value="1"/>
</dbReference>
<evidence type="ECO:0000256" key="7">
    <source>
        <dbReference type="ARBA" id="ARBA00023310"/>
    </source>
</evidence>
<dbReference type="InterPro" id="IPR020547">
    <property type="entry name" value="ATP_synth_F1_esu_C"/>
</dbReference>
<dbReference type="Pfam" id="PF02823">
    <property type="entry name" value="ATP-synt_DE_N"/>
    <property type="match status" value="1"/>
</dbReference>
<dbReference type="HAMAP" id="MF_00530">
    <property type="entry name" value="ATP_synth_epsil_bac"/>
    <property type="match status" value="1"/>
</dbReference>
<comment type="similarity">
    <text evidence="2 8 9">Belongs to the ATPase epsilon chain family.</text>
</comment>
<gene>
    <name evidence="8 12" type="primary">atpC</name>
    <name evidence="12" type="ORF">MOMUL_03160</name>
</gene>
<evidence type="ECO:0000256" key="3">
    <source>
        <dbReference type="ARBA" id="ARBA00022448"/>
    </source>
</evidence>
<keyword evidence="8" id="KW-0375">Hydrogen ion transport</keyword>
<dbReference type="PATRIC" id="fig|1122241.3.peg.343"/>
<feature type="domain" description="ATP synthase epsilon subunit C-terminal" evidence="10">
    <location>
        <begin position="87"/>
        <end position="132"/>
    </location>
</feature>
<dbReference type="InterPro" id="IPR020546">
    <property type="entry name" value="ATP_synth_F1_dsu/esu_N"/>
</dbReference>
<dbReference type="SUPFAM" id="SSF51344">
    <property type="entry name" value="Epsilon subunit of F1F0-ATP synthase N-terminal domain"/>
    <property type="match status" value="1"/>
</dbReference>
<dbReference type="GO" id="GO:0005886">
    <property type="term" value="C:plasma membrane"/>
    <property type="evidence" value="ECO:0007669"/>
    <property type="project" value="UniProtKB-SubCell"/>
</dbReference>
<dbReference type="InterPro" id="IPR036771">
    <property type="entry name" value="ATPsynth_dsu/esu_N"/>
</dbReference>
<evidence type="ECO:0000259" key="11">
    <source>
        <dbReference type="Pfam" id="PF02823"/>
    </source>
</evidence>
<dbReference type="GO" id="GO:0046933">
    <property type="term" value="F:proton-transporting ATP synthase activity, rotational mechanism"/>
    <property type="evidence" value="ECO:0007669"/>
    <property type="project" value="UniProtKB-UniRule"/>
</dbReference>
<comment type="subunit">
    <text evidence="8 9">F-type ATPases have 2 components, CF(1) - the catalytic core - and CF(0) - the membrane proton channel. CF(1) has five subunits: alpha(3), beta(3), gamma(1), delta(1), epsilon(1). CF(0) has three main subunits: a, b and c.</text>
</comment>
<protein>
    <recommendedName>
        <fullName evidence="8">ATP synthase epsilon chain</fullName>
    </recommendedName>
    <alternativeName>
        <fullName evidence="8">ATP synthase F1 sector epsilon subunit</fullName>
    </alternativeName>
    <alternativeName>
        <fullName evidence="8">F-ATPase epsilon subunit</fullName>
    </alternativeName>
</protein>
<dbReference type="CDD" id="cd12152">
    <property type="entry name" value="F1-ATPase_delta"/>
    <property type="match status" value="1"/>
</dbReference>
<evidence type="ECO:0000256" key="4">
    <source>
        <dbReference type="ARBA" id="ARBA00023065"/>
    </source>
</evidence>
<dbReference type="Gene3D" id="1.20.5.440">
    <property type="entry name" value="ATP synthase delta/epsilon subunit, C-terminal domain"/>
    <property type="match status" value="1"/>
</dbReference>
<dbReference type="SUPFAM" id="SSF46604">
    <property type="entry name" value="Epsilon subunit of F1F0-ATP synthase C-terminal domain"/>
    <property type="match status" value="1"/>
</dbReference>
<evidence type="ECO:0000256" key="8">
    <source>
        <dbReference type="HAMAP-Rule" id="MF_00530"/>
    </source>
</evidence>
<keyword evidence="3 8" id="KW-0813">Transport</keyword>
<dbReference type="NCBIfam" id="TIGR01216">
    <property type="entry name" value="ATP_synt_epsi"/>
    <property type="match status" value="1"/>
</dbReference>
<keyword evidence="5 8" id="KW-0472">Membrane</keyword>
<evidence type="ECO:0000313" key="12">
    <source>
        <dbReference type="EMBL" id="KYH33610.1"/>
    </source>
</evidence>
<evidence type="ECO:0000313" key="13">
    <source>
        <dbReference type="Proteomes" id="UP000075670"/>
    </source>
</evidence>
<dbReference type="EMBL" id="LTBC01000001">
    <property type="protein sequence ID" value="KYH33610.1"/>
    <property type="molecule type" value="Genomic_DNA"/>
</dbReference>
<dbReference type="InterPro" id="IPR036794">
    <property type="entry name" value="ATP_F1_dsu/esu_C_sf"/>
</dbReference>
<organism evidence="12 13">
    <name type="scientific">Moorella mulderi DSM 14980</name>
    <dbReference type="NCBI Taxonomy" id="1122241"/>
    <lineage>
        <taxon>Bacteria</taxon>
        <taxon>Bacillati</taxon>
        <taxon>Bacillota</taxon>
        <taxon>Clostridia</taxon>
        <taxon>Neomoorellales</taxon>
        <taxon>Neomoorellaceae</taxon>
        <taxon>Neomoorella</taxon>
    </lineage>
</organism>
<feature type="domain" description="ATP synthase F1 complex delta/epsilon subunit N-terminal" evidence="11">
    <location>
        <begin position="4"/>
        <end position="83"/>
    </location>
</feature>
<keyword evidence="13" id="KW-1185">Reference proteome</keyword>
<name>A0A151B1C3_9FIRM</name>
<keyword evidence="6 8" id="KW-0139">CF(1)</keyword>
<evidence type="ECO:0000259" key="10">
    <source>
        <dbReference type="Pfam" id="PF00401"/>
    </source>
</evidence>
<dbReference type="Pfam" id="PF00401">
    <property type="entry name" value="ATP-synt_DE"/>
    <property type="match status" value="1"/>
</dbReference>
<proteinExistence type="inferred from homology"/>
<keyword evidence="4 8" id="KW-0406">Ion transport</keyword>
<dbReference type="GO" id="GO:0045259">
    <property type="term" value="C:proton-transporting ATP synthase complex"/>
    <property type="evidence" value="ECO:0007669"/>
    <property type="project" value="UniProtKB-KW"/>
</dbReference>
<evidence type="ECO:0000256" key="9">
    <source>
        <dbReference type="RuleBase" id="RU003656"/>
    </source>
</evidence>
<dbReference type="RefSeq" id="WP_062280671.1">
    <property type="nucleotide sequence ID" value="NZ_LTBC01000001.1"/>
</dbReference>
<dbReference type="GO" id="GO:0005524">
    <property type="term" value="F:ATP binding"/>
    <property type="evidence" value="ECO:0007669"/>
    <property type="project" value="UniProtKB-UniRule"/>
</dbReference>
<dbReference type="NCBIfam" id="NF009980">
    <property type="entry name" value="PRK13446.1"/>
    <property type="match status" value="1"/>
</dbReference>
<evidence type="ECO:0000256" key="6">
    <source>
        <dbReference type="ARBA" id="ARBA00023196"/>
    </source>
</evidence>
<keyword evidence="8" id="KW-1003">Cell membrane</keyword>
<dbReference type="AlphaFoldDB" id="A0A151B1C3"/>
<dbReference type="InterPro" id="IPR001469">
    <property type="entry name" value="ATP_synth_F1_dsu/esu"/>
</dbReference>
<dbReference type="PANTHER" id="PTHR13822">
    <property type="entry name" value="ATP SYNTHASE DELTA/EPSILON CHAIN"/>
    <property type="match status" value="1"/>
</dbReference>
<evidence type="ECO:0000256" key="5">
    <source>
        <dbReference type="ARBA" id="ARBA00023136"/>
    </source>
</evidence>
<comment type="caution">
    <text evidence="12">The sequence shown here is derived from an EMBL/GenBank/DDBJ whole genome shotgun (WGS) entry which is preliminary data.</text>
</comment>
<keyword evidence="7 8" id="KW-0066">ATP synthesis</keyword>
<reference evidence="12 13" key="1">
    <citation type="submission" date="2016-02" db="EMBL/GenBank/DDBJ databases">
        <title>Genome sequence of Moorella mulderi DSM 14980.</title>
        <authorList>
            <person name="Poehlein A."/>
            <person name="Daniel R."/>
        </authorList>
    </citation>
    <scope>NUCLEOTIDE SEQUENCE [LARGE SCALE GENOMIC DNA]</scope>
    <source>
        <strain evidence="12 13">DSM 14980</strain>
    </source>
</reference>
<evidence type="ECO:0000256" key="2">
    <source>
        <dbReference type="ARBA" id="ARBA00005712"/>
    </source>
</evidence>
<dbReference type="PANTHER" id="PTHR13822:SF10">
    <property type="entry name" value="ATP SYNTHASE EPSILON CHAIN, CHLOROPLASTIC"/>
    <property type="match status" value="1"/>
</dbReference>
<comment type="function">
    <text evidence="8">Produces ATP from ADP in the presence of a proton gradient across the membrane.</text>
</comment>
<dbReference type="Proteomes" id="UP000075670">
    <property type="component" value="Unassembled WGS sequence"/>
</dbReference>
<comment type="subcellular location">
    <subcellularLocation>
        <location evidence="1 8">Cell membrane</location>
        <topology evidence="1 8">Peripheral membrane protein</topology>
    </subcellularLocation>
</comment>
<evidence type="ECO:0000256" key="1">
    <source>
        <dbReference type="ARBA" id="ARBA00004202"/>
    </source>
</evidence>